<feature type="transmembrane region" description="Helical" evidence="1">
    <location>
        <begin position="122"/>
        <end position="141"/>
    </location>
</feature>
<comment type="caution">
    <text evidence="2">The sequence shown here is derived from an EMBL/GenBank/DDBJ whole genome shotgun (WGS) entry which is preliminary data.</text>
</comment>
<evidence type="ECO:0000313" key="2">
    <source>
        <dbReference type="EMBL" id="GLS04649.1"/>
    </source>
</evidence>
<keyword evidence="3" id="KW-1185">Reference proteome</keyword>
<feature type="transmembrane region" description="Helical" evidence="1">
    <location>
        <begin position="93"/>
        <end position="110"/>
    </location>
</feature>
<proteinExistence type="predicted"/>
<accession>A0ABQ6BSR2</accession>
<sequence length="264" mass="29199">MQTLVIGRTPARRRWSWITLLAWASVLALGLYGPIRQWPDYHHFVGDVALWGTPAALNVWSNLPFLLVGWWGLRQVRRLPRHADDSAWVGWRLFFAGVALTALGSAYYHWAPDDARLVWDRLPIALAAGGLLAAGWAEAGARRWGREAAALAALLAVVSVAWWHFTGLGSEQGGDLRPYLWLQLAPLLLVPCWQHRADAPWSERLAMLQAGLCYGLAKVAELGDAVVYDLSGGWLSGHHLKHLLAAAACALLAWMLRQRAARQG</sequence>
<dbReference type="PANTHER" id="PTHR34368:SF1">
    <property type="entry name" value="OS01G0962200 PROTEIN"/>
    <property type="match status" value="1"/>
</dbReference>
<organism evidence="2 3">
    <name type="scientific">Chitiniphilus shinanonensis</name>
    <dbReference type="NCBI Taxonomy" id="553088"/>
    <lineage>
        <taxon>Bacteria</taxon>
        <taxon>Pseudomonadati</taxon>
        <taxon>Pseudomonadota</taxon>
        <taxon>Betaproteobacteria</taxon>
        <taxon>Neisseriales</taxon>
        <taxon>Chitinibacteraceae</taxon>
        <taxon>Chitiniphilus</taxon>
    </lineage>
</organism>
<name>A0ABQ6BSR2_9NEIS</name>
<evidence type="ECO:0000256" key="1">
    <source>
        <dbReference type="SAM" id="Phobius"/>
    </source>
</evidence>
<protein>
    <recommendedName>
        <fullName evidence="4">Alkaline phytoceramidase</fullName>
    </recommendedName>
</protein>
<dbReference type="EMBL" id="BSOZ01000022">
    <property type="protein sequence ID" value="GLS04649.1"/>
    <property type="molecule type" value="Genomic_DNA"/>
</dbReference>
<dbReference type="PANTHER" id="PTHR34368">
    <property type="entry name" value="OS01G0962200 PROTEIN"/>
    <property type="match status" value="1"/>
</dbReference>
<gene>
    <name evidence="2" type="ORF">GCM10007860_17960</name>
</gene>
<feature type="transmembrane region" description="Helical" evidence="1">
    <location>
        <begin position="55"/>
        <end position="73"/>
    </location>
</feature>
<feature type="transmembrane region" description="Helical" evidence="1">
    <location>
        <begin position="148"/>
        <end position="165"/>
    </location>
</feature>
<keyword evidence="1" id="KW-0812">Transmembrane</keyword>
<keyword evidence="1" id="KW-1133">Transmembrane helix</keyword>
<dbReference type="RefSeq" id="WP_018748637.1">
    <property type="nucleotide sequence ID" value="NZ_BSOZ01000022.1"/>
</dbReference>
<keyword evidence="1" id="KW-0472">Membrane</keyword>
<evidence type="ECO:0008006" key="4">
    <source>
        <dbReference type="Google" id="ProtNLM"/>
    </source>
</evidence>
<feature type="transmembrane region" description="Helical" evidence="1">
    <location>
        <begin position="239"/>
        <end position="256"/>
    </location>
</feature>
<feature type="transmembrane region" description="Helical" evidence="1">
    <location>
        <begin position="15"/>
        <end position="35"/>
    </location>
</feature>
<reference evidence="3" key="1">
    <citation type="journal article" date="2019" name="Int. J. Syst. Evol. Microbiol.">
        <title>The Global Catalogue of Microorganisms (GCM) 10K type strain sequencing project: providing services to taxonomists for standard genome sequencing and annotation.</title>
        <authorList>
            <consortium name="The Broad Institute Genomics Platform"/>
            <consortium name="The Broad Institute Genome Sequencing Center for Infectious Disease"/>
            <person name="Wu L."/>
            <person name="Ma J."/>
        </authorList>
    </citation>
    <scope>NUCLEOTIDE SEQUENCE [LARGE SCALE GENOMIC DNA]</scope>
    <source>
        <strain evidence="3">NBRC 104970</strain>
    </source>
</reference>
<evidence type="ECO:0000313" key="3">
    <source>
        <dbReference type="Proteomes" id="UP001156836"/>
    </source>
</evidence>
<dbReference type="Proteomes" id="UP001156836">
    <property type="component" value="Unassembled WGS sequence"/>
</dbReference>